<accession>A0A3B1B2Q7</accession>
<evidence type="ECO:0000313" key="1">
    <source>
        <dbReference type="EMBL" id="VAX12629.1"/>
    </source>
</evidence>
<sequence length="94" mass="10847">LIGQQKHPVLIADWSPLPGNEIFQLLRISIPMGGRSLTLYETYFKEKKLNNTQVHDTFLDELDDLLPEGCQPIILSDAIFKTPWFKTIEAKGWY</sequence>
<reference evidence="1" key="1">
    <citation type="submission" date="2018-06" db="EMBL/GenBank/DDBJ databases">
        <authorList>
            <person name="Zhirakovskaya E."/>
        </authorList>
    </citation>
    <scope>NUCLEOTIDE SEQUENCE</scope>
</reference>
<organism evidence="1">
    <name type="scientific">hydrothermal vent metagenome</name>
    <dbReference type="NCBI Taxonomy" id="652676"/>
    <lineage>
        <taxon>unclassified sequences</taxon>
        <taxon>metagenomes</taxon>
        <taxon>ecological metagenomes</taxon>
    </lineage>
</organism>
<name>A0A3B1B2Q7_9ZZZZ</name>
<evidence type="ECO:0008006" key="2">
    <source>
        <dbReference type="Google" id="ProtNLM"/>
    </source>
</evidence>
<dbReference type="AlphaFoldDB" id="A0A3B1B2Q7"/>
<dbReference type="PANTHER" id="PTHR35404">
    <property type="entry name" value="TRANSPOSASE OF TN10"/>
    <property type="match status" value="1"/>
</dbReference>
<feature type="non-terminal residue" evidence="1">
    <location>
        <position position="1"/>
    </location>
</feature>
<gene>
    <name evidence="1" type="ORF">MNBD_GAMMA24-167</name>
</gene>
<dbReference type="PANTHER" id="PTHR35404:SF8">
    <property type="entry name" value="TRANSPOSASE OF TN10"/>
    <property type="match status" value="1"/>
</dbReference>
<proteinExistence type="predicted"/>
<protein>
    <recommendedName>
        <fullName evidence="2">Transposase IS4-like domain-containing protein</fullName>
    </recommendedName>
</protein>
<dbReference type="EMBL" id="UOFZ01000058">
    <property type="protein sequence ID" value="VAX12629.1"/>
    <property type="molecule type" value="Genomic_DNA"/>
</dbReference>